<dbReference type="AlphaFoldDB" id="A0A6I9N9L5"/>
<reference evidence="16" key="1">
    <citation type="submission" date="2025-08" db="UniProtKB">
        <authorList>
            <consortium name="RefSeq"/>
        </authorList>
    </citation>
    <scope>IDENTIFICATION</scope>
    <source>
        <tissue evidence="16">Muscle</tissue>
    </source>
</reference>
<dbReference type="Pfam" id="PF00136">
    <property type="entry name" value="DNA_pol_B"/>
    <property type="match status" value="1"/>
</dbReference>
<evidence type="ECO:0000256" key="2">
    <source>
        <dbReference type="ARBA" id="ARBA00005755"/>
    </source>
</evidence>
<dbReference type="GO" id="GO:0003887">
    <property type="term" value="F:DNA-directed DNA polymerase activity"/>
    <property type="evidence" value="ECO:0007669"/>
    <property type="project" value="UniProtKB-KW"/>
</dbReference>
<organism evidence="15 16">
    <name type="scientific">Notothenia coriiceps</name>
    <name type="common">black rockcod</name>
    <dbReference type="NCBI Taxonomy" id="8208"/>
    <lineage>
        <taxon>Eukaryota</taxon>
        <taxon>Metazoa</taxon>
        <taxon>Chordata</taxon>
        <taxon>Craniata</taxon>
        <taxon>Vertebrata</taxon>
        <taxon>Euteleostomi</taxon>
        <taxon>Actinopterygii</taxon>
        <taxon>Neopterygii</taxon>
        <taxon>Teleostei</taxon>
        <taxon>Neoteleostei</taxon>
        <taxon>Acanthomorphata</taxon>
        <taxon>Eupercaria</taxon>
        <taxon>Perciformes</taxon>
        <taxon>Notothenioidei</taxon>
        <taxon>Nototheniidae</taxon>
        <taxon>Notothenia</taxon>
    </lineage>
</organism>
<keyword evidence="6" id="KW-0548">Nucleotidyltransferase</keyword>
<feature type="domain" description="DNA-directed DNA polymerase family B multifunctional" evidence="14">
    <location>
        <begin position="13"/>
        <end position="164"/>
    </location>
</feature>
<evidence type="ECO:0000313" key="15">
    <source>
        <dbReference type="Proteomes" id="UP000504611"/>
    </source>
</evidence>
<feature type="non-terminal residue" evidence="16">
    <location>
        <position position="164"/>
    </location>
</feature>
<keyword evidence="8" id="KW-0479">Metal-binding</keyword>
<dbReference type="GO" id="GO:0006272">
    <property type="term" value="P:leading strand elongation"/>
    <property type="evidence" value="ECO:0007669"/>
    <property type="project" value="TreeGrafter"/>
</dbReference>
<dbReference type="Gene3D" id="1.10.287.690">
    <property type="entry name" value="Helix hairpin bin"/>
    <property type="match status" value="1"/>
</dbReference>
<dbReference type="Proteomes" id="UP000504611">
    <property type="component" value="Unplaced"/>
</dbReference>
<evidence type="ECO:0000256" key="13">
    <source>
        <dbReference type="ARBA" id="ARBA00023242"/>
    </source>
</evidence>
<keyword evidence="15" id="KW-1185">Reference proteome</keyword>
<keyword evidence="5" id="KW-0808">Transferase</keyword>
<dbReference type="NCBIfam" id="TIGR00592">
    <property type="entry name" value="pol2"/>
    <property type="match status" value="1"/>
</dbReference>
<comment type="similarity">
    <text evidence="2">Belongs to the DNA polymerase type-B family.</text>
</comment>
<accession>A0A6I9N9L5</accession>
<evidence type="ECO:0000256" key="3">
    <source>
        <dbReference type="ARBA" id="ARBA00012417"/>
    </source>
</evidence>
<dbReference type="InterPro" id="IPR023211">
    <property type="entry name" value="DNA_pol_palm_dom_sf"/>
</dbReference>
<dbReference type="RefSeq" id="XP_010770865.1">
    <property type="nucleotide sequence ID" value="XM_010772563.1"/>
</dbReference>
<dbReference type="SUPFAM" id="SSF56672">
    <property type="entry name" value="DNA/RNA polymerases"/>
    <property type="match status" value="1"/>
</dbReference>
<dbReference type="EC" id="2.7.7.7" evidence="3"/>
<dbReference type="FunFam" id="3.90.1600.10:FF:000023">
    <property type="entry name" value="DNA polymerase"/>
    <property type="match status" value="1"/>
</dbReference>
<evidence type="ECO:0000256" key="6">
    <source>
        <dbReference type="ARBA" id="ARBA00022695"/>
    </source>
</evidence>
<dbReference type="GO" id="GO:0006273">
    <property type="term" value="P:lagging strand elongation"/>
    <property type="evidence" value="ECO:0007669"/>
    <property type="project" value="TreeGrafter"/>
</dbReference>
<dbReference type="GO" id="GO:0003697">
    <property type="term" value="F:single-stranded DNA binding"/>
    <property type="evidence" value="ECO:0007669"/>
    <property type="project" value="TreeGrafter"/>
</dbReference>
<gene>
    <name evidence="16" type="primary">LOC104946689</name>
</gene>
<keyword evidence="11" id="KW-0239">DNA-directed DNA polymerase</keyword>
<evidence type="ECO:0000259" key="14">
    <source>
        <dbReference type="Pfam" id="PF00136"/>
    </source>
</evidence>
<evidence type="ECO:0000256" key="10">
    <source>
        <dbReference type="ARBA" id="ARBA00022833"/>
    </source>
</evidence>
<proteinExistence type="inferred from homology"/>
<dbReference type="FunFam" id="1.10.287.690:FF:000003">
    <property type="entry name" value="DNA polymerase"/>
    <property type="match status" value="1"/>
</dbReference>
<dbReference type="KEGG" id="ncc:104946689"/>
<dbReference type="GO" id="GO:0003682">
    <property type="term" value="F:chromatin binding"/>
    <property type="evidence" value="ECO:0007669"/>
    <property type="project" value="TreeGrafter"/>
</dbReference>
<dbReference type="GO" id="GO:0003688">
    <property type="term" value="F:DNA replication origin binding"/>
    <property type="evidence" value="ECO:0007669"/>
    <property type="project" value="TreeGrafter"/>
</dbReference>
<keyword evidence="12" id="KW-0238">DNA-binding</keyword>
<sequence length="164" mass="18580">GEGEEGGDGGKGKRKKKAAYAGGLVLDPKVGFYDKFVLLLDFNSLYPSIIQEFNICFTTVQREAYNAKKKNNEEDGSDDIPEVPDQSLEMGILPKEIRKLVERRKQVKQLMKQQDLNSDLYMQYDIRQKALKLTANSMYGCLGFSFSRFYAKPLAALVTHKGRE</sequence>
<dbReference type="Gene3D" id="3.90.1600.10">
    <property type="entry name" value="Palm domain of DNA polymerase"/>
    <property type="match status" value="1"/>
</dbReference>
<dbReference type="OrthoDB" id="6755010at2759"/>
<evidence type="ECO:0000256" key="7">
    <source>
        <dbReference type="ARBA" id="ARBA00022705"/>
    </source>
</evidence>
<dbReference type="PANTHER" id="PTHR45861:SF1">
    <property type="entry name" value="DNA POLYMERASE ALPHA CATALYTIC SUBUNIT"/>
    <property type="match status" value="1"/>
</dbReference>
<dbReference type="PRINTS" id="PR00106">
    <property type="entry name" value="DNAPOLB"/>
</dbReference>
<feature type="non-terminal residue" evidence="16">
    <location>
        <position position="1"/>
    </location>
</feature>
<dbReference type="InterPro" id="IPR043502">
    <property type="entry name" value="DNA/RNA_pol_sf"/>
</dbReference>
<dbReference type="GO" id="GO:0008270">
    <property type="term" value="F:zinc ion binding"/>
    <property type="evidence" value="ECO:0007669"/>
    <property type="project" value="UniProtKB-KW"/>
</dbReference>
<dbReference type="GO" id="GO:0000166">
    <property type="term" value="F:nucleotide binding"/>
    <property type="evidence" value="ECO:0007669"/>
    <property type="project" value="InterPro"/>
</dbReference>
<evidence type="ECO:0000256" key="8">
    <source>
        <dbReference type="ARBA" id="ARBA00022723"/>
    </source>
</evidence>
<dbReference type="InterPro" id="IPR006134">
    <property type="entry name" value="DNA-dir_DNA_pol_B_multi_dom"/>
</dbReference>
<protein>
    <recommendedName>
        <fullName evidence="4">DNA polymerase alpha catalytic subunit</fullName>
        <ecNumber evidence="3">2.7.7.7</ecNumber>
    </recommendedName>
</protein>
<dbReference type="InterPro" id="IPR006172">
    <property type="entry name" value="DNA-dir_DNA_pol_B"/>
</dbReference>
<keyword evidence="9" id="KW-0863">Zinc-finger</keyword>
<keyword evidence="10" id="KW-0862">Zinc</keyword>
<dbReference type="GO" id="GO:1902975">
    <property type="term" value="P:mitotic DNA replication initiation"/>
    <property type="evidence" value="ECO:0007669"/>
    <property type="project" value="TreeGrafter"/>
</dbReference>
<keyword evidence="13" id="KW-0539">Nucleus</keyword>
<dbReference type="GeneID" id="104946689"/>
<evidence type="ECO:0000256" key="11">
    <source>
        <dbReference type="ARBA" id="ARBA00022932"/>
    </source>
</evidence>
<dbReference type="PANTHER" id="PTHR45861">
    <property type="entry name" value="DNA POLYMERASE ALPHA CATALYTIC SUBUNIT"/>
    <property type="match status" value="1"/>
</dbReference>
<evidence type="ECO:0000256" key="5">
    <source>
        <dbReference type="ARBA" id="ARBA00022679"/>
    </source>
</evidence>
<evidence type="ECO:0000313" key="16">
    <source>
        <dbReference type="RefSeq" id="XP_010770865.1"/>
    </source>
</evidence>
<evidence type="ECO:0000256" key="1">
    <source>
        <dbReference type="ARBA" id="ARBA00004123"/>
    </source>
</evidence>
<evidence type="ECO:0000256" key="4">
    <source>
        <dbReference type="ARBA" id="ARBA00017212"/>
    </source>
</evidence>
<dbReference type="GO" id="GO:0005658">
    <property type="term" value="C:alpha DNA polymerase:primase complex"/>
    <property type="evidence" value="ECO:0007669"/>
    <property type="project" value="TreeGrafter"/>
</dbReference>
<keyword evidence="7" id="KW-0235">DNA replication</keyword>
<evidence type="ECO:0000256" key="9">
    <source>
        <dbReference type="ARBA" id="ARBA00022771"/>
    </source>
</evidence>
<name>A0A6I9N9L5_9TELE</name>
<comment type="subcellular location">
    <subcellularLocation>
        <location evidence="1">Nucleus</location>
    </subcellularLocation>
</comment>
<evidence type="ECO:0000256" key="12">
    <source>
        <dbReference type="ARBA" id="ARBA00023125"/>
    </source>
</evidence>